<dbReference type="VEuPathDB" id="FungiDB:AB675_634"/>
<dbReference type="AlphaFoldDB" id="A0A0N1HHV5"/>
<keyword evidence="2" id="KW-1185">Reference proteome</keyword>
<name>A0A0N1HHV5_9EURO</name>
<comment type="caution">
    <text evidence="1">The sequence shown here is derived from an EMBL/GenBank/DDBJ whole genome shotgun (WGS) entry which is preliminary data.</text>
</comment>
<evidence type="ECO:0000313" key="2">
    <source>
        <dbReference type="Proteomes" id="UP000038010"/>
    </source>
</evidence>
<gene>
    <name evidence="1" type="ORF">AB675_634</name>
</gene>
<dbReference type="GeneID" id="28738503"/>
<protein>
    <submittedName>
        <fullName evidence="1">Uncharacterized protein</fullName>
    </submittedName>
</protein>
<organism evidence="1 2">
    <name type="scientific">Cyphellophora attinorum</name>
    <dbReference type="NCBI Taxonomy" id="1664694"/>
    <lineage>
        <taxon>Eukaryota</taxon>
        <taxon>Fungi</taxon>
        <taxon>Dikarya</taxon>
        <taxon>Ascomycota</taxon>
        <taxon>Pezizomycotina</taxon>
        <taxon>Eurotiomycetes</taxon>
        <taxon>Chaetothyriomycetidae</taxon>
        <taxon>Chaetothyriales</taxon>
        <taxon>Cyphellophoraceae</taxon>
        <taxon>Cyphellophora</taxon>
    </lineage>
</organism>
<dbReference type="EMBL" id="LFJN01000001">
    <property type="protein sequence ID" value="KPI45717.1"/>
    <property type="molecule type" value="Genomic_DNA"/>
</dbReference>
<sequence>MSRASSVSSQGRPIRRAVPVERLTRDQRKWEALDFTFSFRLKVRIRVAENRYEDIYKDVLSGDPEYTTMSNRVPEIRNRRSSWTFEGDFALTQIAHASNDEHSDILEAWRRMKPAEDRATNFYQRVQRRTESAFKGYVDHRAGTRTWAQLRLIFTAVYHDLKNRGHDDRDAEIKYIGNLFKCLRLIITGALGLDRELLRSETLPRALTGAMMNDQISPTILDVFENLLRRLPPLTASLPETKRIVRLCRDQLERIDEDSDFFNRFDEIFDTLL</sequence>
<reference evidence="1 2" key="1">
    <citation type="submission" date="2015-06" db="EMBL/GenBank/DDBJ databases">
        <title>Draft genome of the ant-associated black yeast Phialophora attae CBS 131958.</title>
        <authorList>
            <person name="Moreno L.F."/>
            <person name="Stielow B.J."/>
            <person name="de Hoog S."/>
            <person name="Vicente V.A."/>
            <person name="Weiss V.A."/>
            <person name="de Vries M."/>
            <person name="Cruz L.M."/>
            <person name="Souza E.M."/>
        </authorList>
    </citation>
    <scope>NUCLEOTIDE SEQUENCE [LARGE SCALE GENOMIC DNA]</scope>
    <source>
        <strain evidence="1 2">CBS 131958</strain>
    </source>
</reference>
<dbReference type="Proteomes" id="UP000038010">
    <property type="component" value="Unassembled WGS sequence"/>
</dbReference>
<proteinExistence type="predicted"/>
<accession>A0A0N1HHV5</accession>
<dbReference type="RefSeq" id="XP_018005680.1">
    <property type="nucleotide sequence ID" value="XM_018146633.1"/>
</dbReference>
<evidence type="ECO:0000313" key="1">
    <source>
        <dbReference type="EMBL" id="KPI45717.1"/>
    </source>
</evidence>